<evidence type="ECO:0000313" key="12">
    <source>
        <dbReference type="Proteomes" id="UP000054630"/>
    </source>
</evidence>
<keyword evidence="5" id="KW-0498">Mitosis</keyword>
<sequence>MSNKKFLLLFVFLIAQPIWVFSIGEDLLNSKTLLGLAGGFTSMFKKFPRREIEVEKVLGKWFQMYRAAVNLDQFQSTMYCHSEKTKLWGKMAFRSLKHFERHPKMDQFTLFVFDVGPIVNNSYEYIIITDANRISLSVYARDPAMFHKMYDAQVTDVLNKGGFGGYAFWNRPVAIYQGLDCVYTEEKEIFIRRSLKQAIQDKSTEASQILNNARQLFAPTMVRKQSTKLNLQFEKEESMLNRLKKLLNQAKVKIPPSVSRHLATCFYELFLQHENELLFKSMRNLLLLPLRVKEEFPSASYVLCEVAKWMVHLYKTNKEPVKEREFFLEILKLMLQLMKVRNKAVRFRSCEFIGNLLNEMADEEIELQDFEDIFEDLLKTLFLKTIDCCGRVRLAAIRPIAILQQPQDENCRAVGALVFLMKRDRMIEIRCQALKNIAVTKRTLPDLLERTRDRHPVMRMLAFKFIVKSIPPKFLTIKQRVLILEQGLNDTIDSIREYCESTLLFEWLKCFDNNMPNMLLRLNVIGNASICQKLLTAYFKRLGIPKVLENFNIISDEKLPKELNCENVFYWRALVQYIRKVRDIPLLESERDFYIDEILPTTTELAKYFKKYSYWLGRYISVTDSGGCMQVEVDERNEPCSATQFSSIHNYFANSTTNGYGSPLYGSHENLKSSGQKLSSSLEMVLKNDFIATQLIELLNLVDLSELAGREKLIDALQLLIRDIRDRYSMLTKLIPLYFRVVGSTSRTCNWITSYIMEQYPLHDLQSSSVILKCLYIFIETVRLLKSPKMFTPALQQLLTTLIYPSLEHPDCIIRGRAMKAMGIVSVLNKQYYERHFSVFFKNKQAISSDHSIVRMEALHGIFDLLLSYEPEMINQMKLNQRVGFMEDVVTTLFNVFDDQDNDVTMVLVQGFGKLLLHDRLSSTLLMKKIITLWFDCSIPENGELRKVIGYFLPFYAFCSVHHQNIIAEAFLSVVNHFNHNMMKLGSITIEELMYFLLKLTSLTQVAPRADVVSWSAGDW</sequence>
<dbReference type="Proteomes" id="UP000054630">
    <property type="component" value="Unassembled WGS sequence"/>
</dbReference>
<reference evidence="11 12" key="1">
    <citation type="submission" date="2015-01" db="EMBL/GenBank/DDBJ databases">
        <title>Evolution of Trichinella species and genotypes.</title>
        <authorList>
            <person name="Korhonen P.K."/>
            <person name="Edoardo P."/>
            <person name="Giuseppe L.R."/>
            <person name="Gasser R.B."/>
        </authorList>
    </citation>
    <scope>NUCLEOTIDE SEQUENCE [LARGE SCALE GENOMIC DNA]</scope>
    <source>
        <strain evidence="11">ISS37</strain>
    </source>
</reference>
<dbReference type="GO" id="GO:0007076">
    <property type="term" value="P:mitotic chromosome condensation"/>
    <property type="evidence" value="ECO:0007669"/>
    <property type="project" value="InterPro"/>
</dbReference>
<dbReference type="PANTHER" id="PTHR14418">
    <property type="entry name" value="CONDENSIN COMPLEX SUBUNIT 3-RELATED"/>
    <property type="match status" value="1"/>
</dbReference>
<feature type="chain" id="PRO_5006868718" evidence="9">
    <location>
        <begin position="23"/>
        <end position="1020"/>
    </location>
</feature>
<feature type="domain" description="Nuclear condensin complex subunit 3 C-terminal" evidence="10">
    <location>
        <begin position="773"/>
        <end position="1007"/>
    </location>
</feature>
<dbReference type="GO" id="GO:0005737">
    <property type="term" value="C:cytoplasm"/>
    <property type="evidence" value="ECO:0007669"/>
    <property type="project" value="TreeGrafter"/>
</dbReference>
<accession>A0A0V0SLQ0</accession>
<evidence type="ECO:0000256" key="3">
    <source>
        <dbReference type="ARBA" id="ARBA00022454"/>
    </source>
</evidence>
<evidence type="ECO:0000256" key="2">
    <source>
        <dbReference type="ARBA" id="ARBA00006533"/>
    </source>
</evidence>
<evidence type="ECO:0000256" key="4">
    <source>
        <dbReference type="ARBA" id="ARBA00022618"/>
    </source>
</evidence>
<organism evidence="11 12">
    <name type="scientific">Trichinella nelsoni</name>
    <dbReference type="NCBI Taxonomy" id="6336"/>
    <lineage>
        <taxon>Eukaryota</taxon>
        <taxon>Metazoa</taxon>
        <taxon>Ecdysozoa</taxon>
        <taxon>Nematoda</taxon>
        <taxon>Enoplea</taxon>
        <taxon>Dorylaimia</taxon>
        <taxon>Trichinellida</taxon>
        <taxon>Trichinellidae</taxon>
        <taxon>Trichinella</taxon>
    </lineage>
</organism>
<keyword evidence="12" id="KW-1185">Reference proteome</keyword>
<dbReference type="InterPro" id="IPR016024">
    <property type="entry name" value="ARM-type_fold"/>
</dbReference>
<protein>
    <submittedName>
        <fullName evidence="11">Condensin complex subunit 3</fullName>
    </submittedName>
</protein>
<dbReference type="OrthoDB" id="565904at2759"/>
<dbReference type="GO" id="GO:0051301">
    <property type="term" value="P:cell division"/>
    <property type="evidence" value="ECO:0007669"/>
    <property type="project" value="UniProtKB-KW"/>
</dbReference>
<gene>
    <name evidence="11" type="primary">col-155</name>
    <name evidence="11" type="ORF">T07_4513</name>
</gene>
<evidence type="ECO:0000256" key="5">
    <source>
        <dbReference type="ARBA" id="ARBA00022776"/>
    </source>
</evidence>
<dbReference type="PANTHER" id="PTHR14418:SF5">
    <property type="entry name" value="CONDENSIN COMPLEX SUBUNIT 3"/>
    <property type="match status" value="1"/>
</dbReference>
<evidence type="ECO:0000256" key="6">
    <source>
        <dbReference type="ARBA" id="ARBA00023067"/>
    </source>
</evidence>
<proteinExistence type="inferred from homology"/>
<feature type="signal peptide" evidence="9">
    <location>
        <begin position="1"/>
        <end position="22"/>
    </location>
</feature>
<dbReference type="SUPFAM" id="SSF48371">
    <property type="entry name" value="ARM repeat"/>
    <property type="match status" value="1"/>
</dbReference>
<dbReference type="InterPro" id="IPR025977">
    <property type="entry name" value="Cnd3_C"/>
</dbReference>
<comment type="similarity">
    <text evidence="2">Belongs to the CND3 (condensin subunit 3) family.</text>
</comment>
<keyword evidence="8" id="KW-0175">Coiled coil</keyword>
<name>A0A0V0SLQ0_9BILA</name>
<keyword evidence="7" id="KW-0131">Cell cycle</keyword>
<dbReference type="AlphaFoldDB" id="A0A0V0SLQ0"/>
<comment type="subcellular location">
    <subcellularLocation>
        <location evidence="1">Chromosome</location>
    </subcellularLocation>
</comment>
<keyword evidence="6" id="KW-0226">DNA condensation</keyword>
<keyword evidence="3" id="KW-0158">Chromosome</keyword>
<evidence type="ECO:0000256" key="7">
    <source>
        <dbReference type="ARBA" id="ARBA00023306"/>
    </source>
</evidence>
<dbReference type="InterPro" id="IPR011989">
    <property type="entry name" value="ARM-like"/>
</dbReference>
<comment type="caution">
    <text evidence="11">The sequence shown here is derived from an EMBL/GenBank/DDBJ whole genome shotgun (WGS) entry which is preliminary data.</text>
</comment>
<dbReference type="Pfam" id="PF12719">
    <property type="entry name" value="Cnd3"/>
    <property type="match status" value="1"/>
</dbReference>
<evidence type="ECO:0000259" key="10">
    <source>
        <dbReference type="Pfam" id="PF12719"/>
    </source>
</evidence>
<dbReference type="GO" id="GO:0000796">
    <property type="term" value="C:condensin complex"/>
    <property type="evidence" value="ECO:0007669"/>
    <property type="project" value="InterPro"/>
</dbReference>
<dbReference type="EMBL" id="JYDL01000003">
    <property type="protein sequence ID" value="KRX27606.1"/>
    <property type="molecule type" value="Genomic_DNA"/>
</dbReference>
<evidence type="ECO:0000313" key="11">
    <source>
        <dbReference type="EMBL" id="KRX27606.1"/>
    </source>
</evidence>
<evidence type="ECO:0000256" key="8">
    <source>
        <dbReference type="SAM" id="Coils"/>
    </source>
</evidence>
<keyword evidence="4" id="KW-0132">Cell division</keyword>
<keyword evidence="9" id="KW-0732">Signal</keyword>
<feature type="coiled-coil region" evidence="8">
    <location>
        <begin position="353"/>
        <end position="380"/>
    </location>
</feature>
<dbReference type="GO" id="GO:0000793">
    <property type="term" value="C:condensed chromosome"/>
    <property type="evidence" value="ECO:0007669"/>
    <property type="project" value="TreeGrafter"/>
</dbReference>
<evidence type="ECO:0000256" key="9">
    <source>
        <dbReference type="SAM" id="SignalP"/>
    </source>
</evidence>
<dbReference type="InterPro" id="IPR027165">
    <property type="entry name" value="CND3"/>
</dbReference>
<evidence type="ECO:0000256" key="1">
    <source>
        <dbReference type="ARBA" id="ARBA00004286"/>
    </source>
</evidence>
<dbReference type="Gene3D" id="1.25.10.10">
    <property type="entry name" value="Leucine-rich Repeat Variant"/>
    <property type="match status" value="2"/>
</dbReference>